<keyword evidence="3" id="KW-1185">Reference proteome</keyword>
<evidence type="ECO:0000313" key="3">
    <source>
        <dbReference type="Proteomes" id="UP001145021"/>
    </source>
</evidence>
<organism evidence="2 3">
    <name type="scientific">Coemansia asiatica</name>
    <dbReference type="NCBI Taxonomy" id="1052880"/>
    <lineage>
        <taxon>Eukaryota</taxon>
        <taxon>Fungi</taxon>
        <taxon>Fungi incertae sedis</taxon>
        <taxon>Zoopagomycota</taxon>
        <taxon>Kickxellomycotina</taxon>
        <taxon>Kickxellomycetes</taxon>
        <taxon>Kickxellales</taxon>
        <taxon>Kickxellaceae</taxon>
        <taxon>Coemansia</taxon>
    </lineage>
</organism>
<gene>
    <name evidence="2" type="ORF">LPJ64_005772</name>
</gene>
<feature type="compositionally biased region" description="Low complexity" evidence="1">
    <location>
        <begin position="402"/>
        <end position="420"/>
    </location>
</feature>
<reference evidence="2" key="1">
    <citation type="submission" date="2022-07" db="EMBL/GenBank/DDBJ databases">
        <title>Phylogenomic reconstructions and comparative analyses of Kickxellomycotina fungi.</title>
        <authorList>
            <person name="Reynolds N.K."/>
            <person name="Stajich J.E."/>
            <person name="Barry K."/>
            <person name="Grigoriev I.V."/>
            <person name="Crous P."/>
            <person name="Smith M.E."/>
        </authorList>
    </citation>
    <scope>NUCLEOTIDE SEQUENCE</scope>
    <source>
        <strain evidence="2">NBRC 105413</strain>
    </source>
</reference>
<sequence length="887" mass="94659">MSSSLVKQNQEIQVVLSPQDDGSRSPGPDRILTGHVLAAQQALDRADRIEVHYRGVEIVGGTLEDFEDDSLDGLQPRKGVRALSKHYFDERLVVWQKQQQQENKDTKTKLPFSIAFPCANYPTAVKSVCRSAPSQSFEIAYHITGWLIDADDTVISRVSQSLPFVPLLVRPPTVTPQTPVTRTAYDDRGKECLVTRVTLSQSEYLPNDQVVGGVYMEVTKSNRTIRKAECQLRQRVECRMRRTFSPAETAELIASGSRPNSSQLSPASDESDVLWCRSIEITPLKPLTLTASGVGLAAAAAAGCTGSGSSQKSGSSAAAAHNALLVSELGGGMDVAEKRESSASRILSTKSIISSNRLCSANFHIDIPMMTHIVPGHFLLFSYELLIDVTVYSLTRGTQKISTRTPLSSSSSQSATPTSTIGFTLSRQSPFSQTLADNRGGHNNNGSFSATATCFPPNILQGSSGLIDGRESTQLRGSRFSVGAFQSSSNSNVSSVSNAKENLSDAIKDTDSANMRYSTFNAVAGSTIYRMDSRSSAENRDGETGALPNAVEQLRFKCDMSLAFVPKVFIPSIQDENDKPADANDAGKDTVATDEKAAMSEDNSNESSNAGPLKQTEDAGNRDSKIDCDNSTDANGCGSAVAEKAKEREESADQILDQDKQLDVGEHPDNASIGSNSGELDNSNDDDESLTDAAENDKVANSGNSSEFDLARAVSAAAERVLKDKQWDRPASYYLANNPNIDTQAAADSSDGKSANGLDLLLPSADALLSRSRGLTVSGEMGVEGGKGAEASKDCDNELGDLDVEEAINELAPTKRQSGSTRSSLAGSSGMKDFIQGIDFFGAEDGGPELTGMLSADAGKLVFGVSLTSELLSQQQPQQPQQPQQLI</sequence>
<feature type="compositionally biased region" description="Polar residues" evidence="1">
    <location>
        <begin position="672"/>
        <end position="681"/>
    </location>
</feature>
<evidence type="ECO:0000256" key="1">
    <source>
        <dbReference type="SAM" id="MobiDB-lite"/>
    </source>
</evidence>
<comment type="caution">
    <text evidence="2">The sequence shown here is derived from an EMBL/GenBank/DDBJ whole genome shotgun (WGS) entry which is preliminary data.</text>
</comment>
<protein>
    <submittedName>
        <fullName evidence="2">Uncharacterized protein</fullName>
    </submittedName>
</protein>
<accession>A0A9W7XGE7</accession>
<dbReference type="Proteomes" id="UP001145021">
    <property type="component" value="Unassembled WGS sequence"/>
</dbReference>
<feature type="compositionally biased region" description="Basic and acidic residues" evidence="1">
    <location>
        <begin position="615"/>
        <end position="628"/>
    </location>
</feature>
<feature type="compositionally biased region" description="Polar residues" evidence="1">
    <location>
        <begin position="257"/>
        <end position="268"/>
    </location>
</feature>
<feature type="region of interest" description="Disordered" evidence="1">
    <location>
        <begin position="574"/>
        <end position="690"/>
    </location>
</feature>
<feature type="compositionally biased region" description="Basic and acidic residues" evidence="1">
    <location>
        <begin position="576"/>
        <end position="599"/>
    </location>
</feature>
<dbReference type="AlphaFoldDB" id="A0A9W7XGE7"/>
<proteinExistence type="predicted"/>
<name>A0A9W7XGE7_9FUNG</name>
<evidence type="ECO:0000313" key="2">
    <source>
        <dbReference type="EMBL" id="KAJ1642381.1"/>
    </source>
</evidence>
<feature type="region of interest" description="Disordered" evidence="1">
    <location>
        <begin position="402"/>
        <end position="424"/>
    </location>
</feature>
<feature type="compositionally biased region" description="Polar residues" evidence="1">
    <location>
        <begin position="601"/>
        <end position="610"/>
    </location>
</feature>
<feature type="compositionally biased region" description="Basic and acidic residues" evidence="1">
    <location>
        <begin position="643"/>
        <end position="669"/>
    </location>
</feature>
<feature type="region of interest" description="Disordered" evidence="1">
    <location>
        <begin position="249"/>
        <end position="268"/>
    </location>
</feature>
<dbReference type="EMBL" id="JANBOH010000413">
    <property type="protein sequence ID" value="KAJ1642381.1"/>
    <property type="molecule type" value="Genomic_DNA"/>
</dbReference>